<dbReference type="EMBL" id="BSXS01015175">
    <property type="protein sequence ID" value="GMF06441.1"/>
    <property type="molecule type" value="Genomic_DNA"/>
</dbReference>
<accession>A0ACB5UAG0</accession>
<name>A0ACB5UAG0_AMBMO</name>
<comment type="caution">
    <text evidence="1">The sequence shown here is derived from an EMBL/GenBank/DDBJ whole genome shotgun (WGS) entry which is preliminary data.</text>
</comment>
<evidence type="ECO:0000313" key="1">
    <source>
        <dbReference type="EMBL" id="GMF06441.1"/>
    </source>
</evidence>
<gene>
    <name evidence="1" type="ORF">Amon02_001269800</name>
</gene>
<reference evidence="1" key="1">
    <citation type="submission" date="2023-04" db="EMBL/GenBank/DDBJ databases">
        <title>Ambrosiozyma monospora NBRC 10751.</title>
        <authorList>
            <person name="Ichikawa N."/>
            <person name="Sato H."/>
            <person name="Tonouchi N."/>
        </authorList>
    </citation>
    <scope>NUCLEOTIDE SEQUENCE</scope>
    <source>
        <strain evidence="1">NBRC 10751</strain>
    </source>
</reference>
<dbReference type="Proteomes" id="UP001165064">
    <property type="component" value="Unassembled WGS sequence"/>
</dbReference>
<keyword evidence="2" id="KW-1185">Reference proteome</keyword>
<protein>
    <submittedName>
        <fullName evidence="1">Unnamed protein product</fullName>
    </submittedName>
</protein>
<proteinExistence type="predicted"/>
<evidence type="ECO:0000313" key="2">
    <source>
        <dbReference type="Proteomes" id="UP001165064"/>
    </source>
</evidence>
<organism evidence="1 2">
    <name type="scientific">Ambrosiozyma monospora</name>
    <name type="common">Yeast</name>
    <name type="synonym">Endomycopsis monosporus</name>
    <dbReference type="NCBI Taxonomy" id="43982"/>
    <lineage>
        <taxon>Eukaryota</taxon>
        <taxon>Fungi</taxon>
        <taxon>Dikarya</taxon>
        <taxon>Ascomycota</taxon>
        <taxon>Saccharomycotina</taxon>
        <taxon>Pichiomycetes</taxon>
        <taxon>Pichiales</taxon>
        <taxon>Pichiaceae</taxon>
        <taxon>Ambrosiozyma</taxon>
    </lineage>
</organism>
<sequence length="188" mass="21466">MSDSASVHSSTSKKNNTFEVQQTHESSDSVIASPPEKQAKKTSKWITIFFPEEDHHEIQKKHADVTLDLLQQSGSEELPDLTPAQEKKLYLKLWLTILPCCFFVNAILFTDKDAIAYSQLLGVWEDMHFGKQQYNNIQTYYYVGYILGQIPSHYLFQRLPLSKFISGVVFIWSLLSFCTIGSSSYGAR</sequence>